<feature type="transmembrane region" description="Helical" evidence="1">
    <location>
        <begin position="44"/>
        <end position="65"/>
    </location>
</feature>
<evidence type="ECO:0000313" key="3">
    <source>
        <dbReference type="Proteomes" id="UP000177614"/>
    </source>
</evidence>
<name>A0A1F4XLL3_9BACT</name>
<evidence type="ECO:0008006" key="4">
    <source>
        <dbReference type="Google" id="ProtNLM"/>
    </source>
</evidence>
<keyword evidence="1" id="KW-0472">Membrane</keyword>
<sequence>MDIFLGLLGVVAGILYLKYNYKITNMIGKFPWAENYLGAGGTYTFHKIFAVLTIILSIMWMTGTLQEFIGGNVSRYFGGR</sequence>
<protein>
    <recommendedName>
        <fullName evidence="4">Sulphur transport domain-containing protein</fullName>
    </recommendedName>
</protein>
<evidence type="ECO:0000313" key="2">
    <source>
        <dbReference type="EMBL" id="OGC82526.1"/>
    </source>
</evidence>
<accession>A0A1F4XLL3</accession>
<gene>
    <name evidence="2" type="ORF">A2V81_00995</name>
</gene>
<comment type="caution">
    <text evidence="2">The sequence shown here is derived from an EMBL/GenBank/DDBJ whole genome shotgun (WGS) entry which is preliminary data.</text>
</comment>
<keyword evidence="1" id="KW-0812">Transmembrane</keyword>
<keyword evidence="1" id="KW-1133">Transmembrane helix</keyword>
<dbReference type="EMBL" id="MEWR01000005">
    <property type="protein sequence ID" value="OGC82526.1"/>
    <property type="molecule type" value="Genomic_DNA"/>
</dbReference>
<dbReference type="Proteomes" id="UP000177614">
    <property type="component" value="Unassembled WGS sequence"/>
</dbReference>
<organism evidence="2 3">
    <name type="scientific">Candidatus Abawacabacteria bacterium RBG_16_42_10</name>
    <dbReference type="NCBI Taxonomy" id="1817814"/>
    <lineage>
        <taxon>Bacteria</taxon>
        <taxon>Candidatus Abawacaibacteriota</taxon>
    </lineage>
</organism>
<dbReference type="STRING" id="1817814.A2V81_00995"/>
<reference evidence="2 3" key="1">
    <citation type="journal article" date="2016" name="Nat. Commun.">
        <title>Thousands of microbial genomes shed light on interconnected biogeochemical processes in an aquifer system.</title>
        <authorList>
            <person name="Anantharaman K."/>
            <person name="Brown C.T."/>
            <person name="Hug L.A."/>
            <person name="Sharon I."/>
            <person name="Castelle C.J."/>
            <person name="Probst A.J."/>
            <person name="Thomas B.C."/>
            <person name="Singh A."/>
            <person name="Wilkins M.J."/>
            <person name="Karaoz U."/>
            <person name="Brodie E.L."/>
            <person name="Williams K.H."/>
            <person name="Hubbard S.S."/>
            <person name="Banfield J.F."/>
        </authorList>
    </citation>
    <scope>NUCLEOTIDE SEQUENCE [LARGE SCALE GENOMIC DNA]</scope>
</reference>
<dbReference type="AlphaFoldDB" id="A0A1F4XLL3"/>
<evidence type="ECO:0000256" key="1">
    <source>
        <dbReference type="SAM" id="Phobius"/>
    </source>
</evidence>
<proteinExistence type="predicted"/>